<organism evidence="3 4">
    <name type="scientific">Apiospora arundinis</name>
    <dbReference type="NCBI Taxonomy" id="335852"/>
    <lineage>
        <taxon>Eukaryota</taxon>
        <taxon>Fungi</taxon>
        <taxon>Dikarya</taxon>
        <taxon>Ascomycota</taxon>
        <taxon>Pezizomycotina</taxon>
        <taxon>Sordariomycetes</taxon>
        <taxon>Xylariomycetidae</taxon>
        <taxon>Amphisphaeriales</taxon>
        <taxon>Apiosporaceae</taxon>
        <taxon>Apiospora</taxon>
    </lineage>
</organism>
<dbReference type="PANTHER" id="PTHR24189">
    <property type="entry name" value="MYOTROPHIN"/>
    <property type="match status" value="1"/>
</dbReference>
<dbReference type="InterPro" id="IPR036770">
    <property type="entry name" value="Ankyrin_rpt-contain_sf"/>
</dbReference>
<comment type="caution">
    <text evidence="3">The sequence shown here is derived from an EMBL/GenBank/DDBJ whole genome shotgun (WGS) entry which is preliminary data.</text>
</comment>
<dbReference type="InterPro" id="IPR002110">
    <property type="entry name" value="Ankyrin_rpt"/>
</dbReference>
<sequence length="299" mass="33096">MANRSGTCEPPDSYVIRLVRACSDGDLPRVQNIVAEMQHNPSPDMHEDMSRAAHAAASNKHANVLRFLLENGASATGDKSLLPAVCRSGSTDILQVMHEHGWDEEQINQDMSRHAMVLEMATSSNPLTEWLLDHGMDPNLRGARGLSMVRGYMTPMNAAALNGRKTEAITDTMDLLLSRGATLEPTVLMNAISWRNRGNFYPKVLQWLVDHGVDVNCTMQTGARLLKAAISKRNAALVQFLLDNGVETDHLGEEMLLDDDDQECEGFRGSALEYAREIKVDEICNILESHARQTRESAE</sequence>
<dbReference type="PANTHER" id="PTHR24189:SF50">
    <property type="entry name" value="ANKYRIN REPEAT AND SOCS BOX PROTEIN 2"/>
    <property type="match status" value="1"/>
</dbReference>
<accession>A0ABR2JBV0</accession>
<dbReference type="SUPFAM" id="SSF48403">
    <property type="entry name" value="Ankyrin repeat"/>
    <property type="match status" value="1"/>
</dbReference>
<protein>
    <submittedName>
        <fullName evidence="3">Ankyrin repeat-containing domain protein</fullName>
    </submittedName>
</protein>
<evidence type="ECO:0000313" key="4">
    <source>
        <dbReference type="Proteomes" id="UP001390339"/>
    </source>
</evidence>
<dbReference type="SMART" id="SM00248">
    <property type="entry name" value="ANK"/>
    <property type="match status" value="4"/>
</dbReference>
<evidence type="ECO:0000313" key="3">
    <source>
        <dbReference type="EMBL" id="KAK8875181.1"/>
    </source>
</evidence>
<keyword evidence="1" id="KW-0677">Repeat</keyword>
<dbReference type="EMBL" id="JAPCWZ010000003">
    <property type="protein sequence ID" value="KAK8875181.1"/>
    <property type="molecule type" value="Genomic_DNA"/>
</dbReference>
<keyword evidence="2" id="KW-0040">ANK repeat</keyword>
<dbReference type="InterPro" id="IPR050745">
    <property type="entry name" value="Multifunctional_regulatory"/>
</dbReference>
<name>A0ABR2JBV0_9PEZI</name>
<evidence type="ECO:0000256" key="2">
    <source>
        <dbReference type="ARBA" id="ARBA00023043"/>
    </source>
</evidence>
<evidence type="ECO:0000256" key="1">
    <source>
        <dbReference type="ARBA" id="ARBA00022737"/>
    </source>
</evidence>
<reference evidence="3 4" key="1">
    <citation type="journal article" date="2024" name="IMA Fungus">
        <title>Apiospora arundinis, a panoply of carbohydrate-active enzymes and secondary metabolites.</title>
        <authorList>
            <person name="Sorensen T."/>
            <person name="Petersen C."/>
            <person name="Muurmann A.T."/>
            <person name="Christiansen J.V."/>
            <person name="Brundto M.L."/>
            <person name="Overgaard C.K."/>
            <person name="Boysen A.T."/>
            <person name="Wollenberg R.D."/>
            <person name="Larsen T.O."/>
            <person name="Sorensen J.L."/>
            <person name="Nielsen K.L."/>
            <person name="Sondergaard T.E."/>
        </authorList>
    </citation>
    <scope>NUCLEOTIDE SEQUENCE [LARGE SCALE GENOMIC DNA]</scope>
    <source>
        <strain evidence="3 4">AAU 773</strain>
    </source>
</reference>
<gene>
    <name evidence="3" type="ORF">PGQ11_005695</name>
</gene>
<proteinExistence type="predicted"/>
<keyword evidence="4" id="KW-1185">Reference proteome</keyword>
<dbReference type="Gene3D" id="1.25.40.20">
    <property type="entry name" value="Ankyrin repeat-containing domain"/>
    <property type="match status" value="1"/>
</dbReference>
<dbReference type="Proteomes" id="UP001390339">
    <property type="component" value="Unassembled WGS sequence"/>
</dbReference>